<organism evidence="1 2">
    <name type="scientific">Luteimonas rhizosphaericola</name>
    <dbReference type="NCBI Taxonomy" id="3042024"/>
    <lineage>
        <taxon>Bacteria</taxon>
        <taxon>Pseudomonadati</taxon>
        <taxon>Pseudomonadota</taxon>
        <taxon>Gammaproteobacteria</taxon>
        <taxon>Lysobacterales</taxon>
        <taxon>Lysobacteraceae</taxon>
        <taxon>Luteimonas</taxon>
    </lineage>
</organism>
<gene>
    <name evidence="1" type="ORF">QFW80_08140</name>
</gene>
<protein>
    <submittedName>
        <fullName evidence="1">DUF1203 domain-containing protein</fullName>
    </submittedName>
</protein>
<dbReference type="RefSeq" id="WP_280601167.1">
    <property type="nucleotide sequence ID" value="NZ_JARXRN010000021.1"/>
</dbReference>
<reference evidence="1 2" key="1">
    <citation type="submission" date="2023-04" db="EMBL/GenBank/DDBJ databases">
        <title>Luteimonas sp. M1R5S18.</title>
        <authorList>
            <person name="Sun J.-Q."/>
        </authorList>
    </citation>
    <scope>NUCLEOTIDE SEQUENCE [LARGE SCALE GENOMIC DNA]</scope>
    <source>
        <strain evidence="1 2">M1R5S18</strain>
    </source>
</reference>
<dbReference type="Proteomes" id="UP001156831">
    <property type="component" value="Unassembled WGS sequence"/>
</dbReference>
<comment type="caution">
    <text evidence="1">The sequence shown here is derived from an EMBL/GenBank/DDBJ whole genome shotgun (WGS) entry which is preliminary data.</text>
</comment>
<dbReference type="Pfam" id="PF06718">
    <property type="entry name" value="DUF1203"/>
    <property type="match status" value="1"/>
</dbReference>
<dbReference type="EMBL" id="JARXRN010000021">
    <property type="protein sequence ID" value="MDH5830484.1"/>
    <property type="molecule type" value="Genomic_DNA"/>
</dbReference>
<keyword evidence="2" id="KW-1185">Reference proteome</keyword>
<name>A0ABT6JIH5_9GAMM</name>
<dbReference type="InterPro" id="IPR009593">
    <property type="entry name" value="DUF1203"/>
</dbReference>
<proteinExistence type="predicted"/>
<evidence type="ECO:0000313" key="2">
    <source>
        <dbReference type="Proteomes" id="UP001156831"/>
    </source>
</evidence>
<dbReference type="PIRSF" id="PIRSF034110">
    <property type="entry name" value="DUF1203"/>
    <property type="match status" value="1"/>
</dbReference>
<evidence type="ECO:0000313" key="1">
    <source>
        <dbReference type="EMBL" id="MDH5830484.1"/>
    </source>
</evidence>
<sequence>MPFRLCGIDPAPFAALFELDEDALAQRGLARCRADRDSGFPCRVSLADARVGDELLLLPYAHQPAETPYRASGPIYVRRDARRAELAPGVVPPYVTRRLMSLRAYSAGHWMVDAEVCDGVDAARELARMFDDPAVAYVHLHNARRGCFSCAAHRA</sequence>
<accession>A0ABT6JIH5</accession>